<dbReference type="PANTHER" id="PTHR43776">
    <property type="entry name" value="TRANSPORT ATP-BINDING PROTEIN"/>
    <property type="match status" value="1"/>
</dbReference>
<dbReference type="EMBL" id="QNRE01000007">
    <property type="protein sequence ID" value="RBO89483.1"/>
    <property type="molecule type" value="Genomic_DNA"/>
</dbReference>
<comment type="similarity">
    <text evidence="1">Belongs to the ABC transporter superfamily.</text>
</comment>
<name>A0A366DHE0_9NOCA</name>
<dbReference type="GO" id="GO:0005524">
    <property type="term" value="F:ATP binding"/>
    <property type="evidence" value="ECO:0007669"/>
    <property type="project" value="UniProtKB-KW"/>
</dbReference>
<keyword evidence="7" id="KW-1185">Reference proteome</keyword>
<dbReference type="RefSeq" id="WP_067506918.1">
    <property type="nucleotide sequence ID" value="NZ_QNRE01000007.1"/>
</dbReference>
<dbReference type="GO" id="GO:0016887">
    <property type="term" value="F:ATP hydrolysis activity"/>
    <property type="evidence" value="ECO:0007669"/>
    <property type="project" value="InterPro"/>
</dbReference>
<dbReference type="Gene3D" id="3.40.50.300">
    <property type="entry name" value="P-loop containing nucleotide triphosphate hydrolases"/>
    <property type="match status" value="1"/>
</dbReference>
<sequence>MLTATRLCLGYGPGESVVEGVDLTLAPGDIVGLTGESGSGKTTLVRALAGLIAPRAGAVTLDGRAVDLRRADIAVVFQSPRPATNPRLTLASIIAEPLRIRRERADLTALAREVGFTPDLLARRPHEVSDGQLQRACVARALAQRPRFLLCDEPTAMLDAATTAAIARLLTTRATAGDLGLLLVSHDRPLLDACHAHVHTLTAGTLTT</sequence>
<dbReference type="SMART" id="SM00382">
    <property type="entry name" value="AAA"/>
    <property type="match status" value="1"/>
</dbReference>
<evidence type="ECO:0000256" key="4">
    <source>
        <dbReference type="ARBA" id="ARBA00022840"/>
    </source>
</evidence>
<dbReference type="PROSITE" id="PS50893">
    <property type="entry name" value="ABC_TRANSPORTER_2"/>
    <property type="match status" value="1"/>
</dbReference>
<accession>A0A366DHE0</accession>
<evidence type="ECO:0000313" key="7">
    <source>
        <dbReference type="Proteomes" id="UP000252586"/>
    </source>
</evidence>
<evidence type="ECO:0000256" key="2">
    <source>
        <dbReference type="ARBA" id="ARBA00022448"/>
    </source>
</evidence>
<dbReference type="SUPFAM" id="SSF52540">
    <property type="entry name" value="P-loop containing nucleoside triphosphate hydrolases"/>
    <property type="match status" value="1"/>
</dbReference>
<keyword evidence="2" id="KW-0813">Transport</keyword>
<feature type="domain" description="ABC transporter" evidence="5">
    <location>
        <begin position="2"/>
        <end position="208"/>
    </location>
</feature>
<comment type="caution">
    <text evidence="6">The sequence shown here is derived from an EMBL/GenBank/DDBJ whole genome shotgun (WGS) entry which is preliminary data.</text>
</comment>
<dbReference type="PANTHER" id="PTHR43776:SF7">
    <property type="entry name" value="D,D-DIPEPTIDE TRANSPORT ATP-BINDING PROTEIN DDPF-RELATED"/>
    <property type="match status" value="1"/>
</dbReference>
<evidence type="ECO:0000256" key="1">
    <source>
        <dbReference type="ARBA" id="ARBA00005417"/>
    </source>
</evidence>
<dbReference type="OrthoDB" id="2986442at2"/>
<organism evidence="6 7">
    <name type="scientific">Nocardia puris</name>
    <dbReference type="NCBI Taxonomy" id="208602"/>
    <lineage>
        <taxon>Bacteria</taxon>
        <taxon>Bacillati</taxon>
        <taxon>Actinomycetota</taxon>
        <taxon>Actinomycetes</taxon>
        <taxon>Mycobacteriales</taxon>
        <taxon>Nocardiaceae</taxon>
        <taxon>Nocardia</taxon>
    </lineage>
</organism>
<dbReference type="InterPro" id="IPR003593">
    <property type="entry name" value="AAA+_ATPase"/>
</dbReference>
<dbReference type="InterPro" id="IPR050319">
    <property type="entry name" value="ABC_transp_ATP-bind"/>
</dbReference>
<dbReference type="STRING" id="1210090.GCA_001613185_01996"/>
<protein>
    <submittedName>
        <fullName evidence="6">Peptide/nickel transport system ATP-binding protein</fullName>
    </submittedName>
</protein>
<keyword evidence="3" id="KW-0547">Nucleotide-binding</keyword>
<gene>
    <name evidence="6" type="ORF">DFR74_107161</name>
</gene>
<proteinExistence type="inferred from homology"/>
<evidence type="ECO:0000259" key="5">
    <source>
        <dbReference type="PROSITE" id="PS50893"/>
    </source>
</evidence>
<dbReference type="Proteomes" id="UP000252586">
    <property type="component" value="Unassembled WGS sequence"/>
</dbReference>
<reference evidence="6 7" key="1">
    <citation type="submission" date="2018-06" db="EMBL/GenBank/DDBJ databases">
        <title>Genomic Encyclopedia of Type Strains, Phase IV (KMG-IV): sequencing the most valuable type-strain genomes for metagenomic binning, comparative biology and taxonomic classification.</title>
        <authorList>
            <person name="Goeker M."/>
        </authorList>
    </citation>
    <scope>NUCLEOTIDE SEQUENCE [LARGE SCALE GENOMIC DNA]</scope>
    <source>
        <strain evidence="6 7">DSM 44599</strain>
    </source>
</reference>
<keyword evidence="4 6" id="KW-0067">ATP-binding</keyword>
<dbReference type="GO" id="GO:0055085">
    <property type="term" value="P:transmembrane transport"/>
    <property type="evidence" value="ECO:0007669"/>
    <property type="project" value="UniProtKB-ARBA"/>
</dbReference>
<dbReference type="InterPro" id="IPR027417">
    <property type="entry name" value="P-loop_NTPase"/>
</dbReference>
<evidence type="ECO:0000256" key="3">
    <source>
        <dbReference type="ARBA" id="ARBA00022741"/>
    </source>
</evidence>
<dbReference type="Pfam" id="PF00005">
    <property type="entry name" value="ABC_tran"/>
    <property type="match status" value="1"/>
</dbReference>
<dbReference type="AlphaFoldDB" id="A0A366DHE0"/>
<dbReference type="InterPro" id="IPR003439">
    <property type="entry name" value="ABC_transporter-like_ATP-bd"/>
</dbReference>
<evidence type="ECO:0000313" key="6">
    <source>
        <dbReference type="EMBL" id="RBO89483.1"/>
    </source>
</evidence>